<dbReference type="EMBL" id="KV978264">
    <property type="protein sequence ID" value="PIO22738.1"/>
    <property type="molecule type" value="Genomic_DNA"/>
</dbReference>
<reference evidence="1" key="1">
    <citation type="submission" date="2017-08" db="EMBL/GenBank/DDBJ databases">
        <title>Assembly of the North American Bullfrog Genome.</title>
        <authorList>
            <person name="Warren R.L."/>
            <person name="Vandervalk B.P."/>
            <person name="Kucuk E."/>
            <person name="Birol I."/>
            <person name="Helbing C."/>
            <person name="Pandoh P."/>
            <person name="Behsaz B."/>
            <person name="Mohamadi H."/>
            <person name="Chu J."/>
            <person name="Jackman S."/>
            <person name="Hammond S.A."/>
            <person name="Veldhoen N."/>
            <person name="Kirk H."/>
            <person name="Zhao Y."/>
            <person name="Coope R."/>
            <person name="Pleasance S."/>
            <person name="Moore R."/>
            <person name="Holt R."/>
        </authorList>
    </citation>
    <scope>NUCLEOTIDE SEQUENCE</scope>
    <source>
        <strain evidence="1">Bruno</strain>
        <tissue evidence="1">Liver</tissue>
    </source>
</reference>
<organism evidence="1">
    <name type="scientific">Aquarana catesbeiana</name>
    <name type="common">American bullfrog</name>
    <name type="synonym">Rana catesbeiana</name>
    <dbReference type="NCBI Taxonomy" id="8400"/>
    <lineage>
        <taxon>Eukaryota</taxon>
        <taxon>Metazoa</taxon>
        <taxon>Chordata</taxon>
        <taxon>Craniata</taxon>
        <taxon>Vertebrata</taxon>
        <taxon>Euteleostomi</taxon>
        <taxon>Amphibia</taxon>
        <taxon>Batrachia</taxon>
        <taxon>Anura</taxon>
        <taxon>Neobatrachia</taxon>
        <taxon>Ranoidea</taxon>
        <taxon>Ranidae</taxon>
        <taxon>Aquarana</taxon>
    </lineage>
</organism>
<accession>A0A2G9R4C9</accession>
<sequence length="145" mass="16200">MLQDPTNGDDQSTDIEVPPDETLMLFDDEENSQFVVAYAVADQDCENIHGVETENVTGHPEVADELSPPNQEDARLQEMVESAPIQNISSSSIPLRAPRGRRRREMLAEREGAANNVANQLGQTLNALIKQMIAKTCKNHFNRLW</sequence>
<evidence type="ECO:0000313" key="1">
    <source>
        <dbReference type="EMBL" id="PIO22738.1"/>
    </source>
</evidence>
<protein>
    <submittedName>
        <fullName evidence="1">Uncharacterized protein</fullName>
    </submittedName>
</protein>
<proteinExistence type="predicted"/>
<gene>
    <name evidence="1" type="ORF">AB205_0103590</name>
</gene>
<name>A0A2G9R4C9_AQUCT</name>
<dbReference type="AlphaFoldDB" id="A0A2G9R4C9"/>